<feature type="compositionally biased region" description="Polar residues" evidence="1">
    <location>
        <begin position="316"/>
        <end position="333"/>
    </location>
</feature>
<feature type="region of interest" description="Disordered" evidence="1">
    <location>
        <begin position="285"/>
        <end position="345"/>
    </location>
</feature>
<feature type="compositionally biased region" description="Polar residues" evidence="1">
    <location>
        <begin position="171"/>
        <end position="195"/>
    </location>
</feature>
<dbReference type="EMBL" id="JANBPT010000279">
    <property type="protein sequence ID" value="KAJ1924331.1"/>
    <property type="molecule type" value="Genomic_DNA"/>
</dbReference>
<comment type="caution">
    <text evidence="2">The sequence shown here is derived from an EMBL/GenBank/DDBJ whole genome shotgun (WGS) entry which is preliminary data.</text>
</comment>
<dbReference type="Proteomes" id="UP001150569">
    <property type="component" value="Unassembled WGS sequence"/>
</dbReference>
<gene>
    <name evidence="2" type="ORF">IWQ60_005267</name>
</gene>
<sequence length="345" mass="38231">MNYINGLDNSAVARMTVSQAGSGVLVISQEDLFCQLQSSAQEVNPINPVNQGTFAYDAKKVIYALEAVYSEVDYRTKRHEDAWFGQVYNTYDALVPIELIQLILVHFKDYLKVSPADSVGDGEPIFFITSEEMMKYLKVAGQSLNNYQSKHLCSPGNEPNSNGGSNEGMSRDTQAGVSDSRNTNAQSMVTSSQSEKPMLLTQAYNPPSNPDVPSYWPAVNYQNNPPPPTTTPPSSAYIYYTQQHGGYPPQARYNHYYNPAPQAPVSSQQHGGYPPQARYNHYYNPVPQAPVSSQQHGGYPPQAQYNHYYNPAPQAPVSSQQHSGYPPQAQYNHYYNPASLVPVPS</sequence>
<feature type="region of interest" description="Disordered" evidence="1">
    <location>
        <begin position="215"/>
        <end position="234"/>
    </location>
</feature>
<reference evidence="2" key="1">
    <citation type="submission" date="2022-07" db="EMBL/GenBank/DDBJ databases">
        <title>Phylogenomic reconstructions and comparative analyses of Kickxellomycotina fungi.</title>
        <authorList>
            <person name="Reynolds N.K."/>
            <person name="Stajich J.E."/>
            <person name="Barry K."/>
            <person name="Grigoriev I.V."/>
            <person name="Crous P."/>
            <person name="Smith M.E."/>
        </authorList>
    </citation>
    <scope>NUCLEOTIDE SEQUENCE</scope>
    <source>
        <strain evidence="2">RSA 861</strain>
    </source>
</reference>
<dbReference type="AlphaFoldDB" id="A0A9W8A7A2"/>
<organism evidence="2 3">
    <name type="scientific">Tieghemiomyces parasiticus</name>
    <dbReference type="NCBI Taxonomy" id="78921"/>
    <lineage>
        <taxon>Eukaryota</taxon>
        <taxon>Fungi</taxon>
        <taxon>Fungi incertae sedis</taxon>
        <taxon>Zoopagomycota</taxon>
        <taxon>Kickxellomycotina</taxon>
        <taxon>Dimargaritomycetes</taxon>
        <taxon>Dimargaritales</taxon>
        <taxon>Dimargaritaceae</taxon>
        <taxon>Tieghemiomyces</taxon>
    </lineage>
</organism>
<feature type="compositionally biased region" description="Low complexity" evidence="1">
    <location>
        <begin position="154"/>
        <end position="168"/>
    </location>
</feature>
<keyword evidence="3" id="KW-1185">Reference proteome</keyword>
<proteinExistence type="predicted"/>
<name>A0A9W8A7A2_9FUNG</name>
<evidence type="ECO:0000256" key="1">
    <source>
        <dbReference type="SAM" id="MobiDB-lite"/>
    </source>
</evidence>
<protein>
    <submittedName>
        <fullName evidence="2">Uncharacterized protein</fullName>
    </submittedName>
</protein>
<accession>A0A9W8A7A2</accession>
<evidence type="ECO:0000313" key="2">
    <source>
        <dbReference type="EMBL" id="KAJ1924331.1"/>
    </source>
</evidence>
<evidence type="ECO:0000313" key="3">
    <source>
        <dbReference type="Proteomes" id="UP001150569"/>
    </source>
</evidence>
<feature type="region of interest" description="Disordered" evidence="1">
    <location>
        <begin position="150"/>
        <end position="206"/>
    </location>
</feature>